<dbReference type="OrthoDB" id="1849062at2759"/>
<evidence type="ECO:0000313" key="3">
    <source>
        <dbReference type="Proteomes" id="UP000593576"/>
    </source>
</evidence>
<feature type="region of interest" description="Disordered" evidence="1">
    <location>
        <begin position="1"/>
        <end position="30"/>
    </location>
</feature>
<feature type="compositionally biased region" description="Polar residues" evidence="1">
    <location>
        <begin position="14"/>
        <end position="25"/>
    </location>
</feature>
<accession>A0A7J9LPC8</accession>
<protein>
    <submittedName>
        <fullName evidence="2">Uncharacterized protein</fullName>
    </submittedName>
</protein>
<proteinExistence type="predicted"/>
<sequence>MSSTEEGGGAAGAVSTNQTTINSPRETIIPIQGTNFTRSNSELRNLRSLDVAFDGEELDPNAKSLIQRVPSTLGRHLLKNHFVEFINVK</sequence>
<evidence type="ECO:0000256" key="1">
    <source>
        <dbReference type="SAM" id="MobiDB-lite"/>
    </source>
</evidence>
<feature type="compositionally biased region" description="Gly residues" evidence="1">
    <location>
        <begin position="1"/>
        <end position="11"/>
    </location>
</feature>
<organism evidence="2 3">
    <name type="scientific">Gossypium schwendimanii</name>
    <name type="common">Cotton</name>
    <dbReference type="NCBI Taxonomy" id="34291"/>
    <lineage>
        <taxon>Eukaryota</taxon>
        <taxon>Viridiplantae</taxon>
        <taxon>Streptophyta</taxon>
        <taxon>Embryophyta</taxon>
        <taxon>Tracheophyta</taxon>
        <taxon>Spermatophyta</taxon>
        <taxon>Magnoliopsida</taxon>
        <taxon>eudicotyledons</taxon>
        <taxon>Gunneridae</taxon>
        <taxon>Pentapetalae</taxon>
        <taxon>rosids</taxon>
        <taxon>malvids</taxon>
        <taxon>Malvales</taxon>
        <taxon>Malvaceae</taxon>
        <taxon>Malvoideae</taxon>
        <taxon>Gossypium</taxon>
    </lineage>
</organism>
<comment type="caution">
    <text evidence="2">The sequence shown here is derived from an EMBL/GenBank/DDBJ whole genome shotgun (WGS) entry which is preliminary data.</text>
</comment>
<reference evidence="2 3" key="1">
    <citation type="journal article" date="2019" name="Genome Biol. Evol.">
        <title>Insights into the evolution of the New World diploid cottons (Gossypium, subgenus Houzingenia) based on genome sequencing.</title>
        <authorList>
            <person name="Grover C.E."/>
            <person name="Arick M.A. 2nd"/>
            <person name="Thrash A."/>
            <person name="Conover J.L."/>
            <person name="Sanders W.S."/>
            <person name="Peterson D.G."/>
            <person name="Frelichowski J.E."/>
            <person name="Scheffler J.A."/>
            <person name="Scheffler B.E."/>
            <person name="Wendel J.F."/>
        </authorList>
    </citation>
    <scope>NUCLEOTIDE SEQUENCE [LARGE SCALE GENOMIC DNA]</scope>
    <source>
        <strain evidence="2">1</strain>
        <tissue evidence="2">Leaf</tissue>
    </source>
</reference>
<keyword evidence="3" id="KW-1185">Reference proteome</keyword>
<evidence type="ECO:0000313" key="2">
    <source>
        <dbReference type="EMBL" id="MBA0860396.1"/>
    </source>
</evidence>
<dbReference type="AlphaFoldDB" id="A0A7J9LPC8"/>
<gene>
    <name evidence="2" type="ORF">Goshw_017265</name>
</gene>
<name>A0A7J9LPC8_GOSSC</name>
<dbReference type="EMBL" id="JABFAF010000007">
    <property type="protein sequence ID" value="MBA0860396.1"/>
    <property type="molecule type" value="Genomic_DNA"/>
</dbReference>
<dbReference type="Proteomes" id="UP000593576">
    <property type="component" value="Unassembled WGS sequence"/>
</dbReference>